<name>A0A0U3BWW3_SOLPN</name>
<dbReference type="GeneID" id="107018301"/>
<dbReference type="GO" id="GO:0016787">
    <property type="term" value="F:hydrolase activity"/>
    <property type="evidence" value="ECO:0007669"/>
    <property type="project" value="InterPro"/>
</dbReference>
<evidence type="ECO:0000313" key="5">
    <source>
        <dbReference type="RefSeq" id="XP_015074243.1"/>
    </source>
</evidence>
<dbReference type="Gene3D" id="3.40.50.1820">
    <property type="entry name" value="alpha/beta hydrolase"/>
    <property type="match status" value="1"/>
</dbReference>
<evidence type="ECO:0000313" key="3">
    <source>
        <dbReference type="EMBL" id="ALT22039.1"/>
    </source>
</evidence>
<dbReference type="EMBL" id="KT282362">
    <property type="protein sequence ID" value="ALT22039.1"/>
    <property type="molecule type" value="mRNA"/>
</dbReference>
<dbReference type="SUPFAM" id="SSF53474">
    <property type="entry name" value="alpha/beta-Hydrolases"/>
    <property type="match status" value="1"/>
</dbReference>
<organism evidence="3">
    <name type="scientific">Solanum pennellii</name>
    <name type="common">Tomato</name>
    <name type="synonym">Lycopersicon pennellii</name>
    <dbReference type="NCBI Taxonomy" id="28526"/>
    <lineage>
        <taxon>Eukaryota</taxon>
        <taxon>Viridiplantae</taxon>
        <taxon>Streptophyta</taxon>
        <taxon>Embryophyta</taxon>
        <taxon>Tracheophyta</taxon>
        <taxon>Spermatophyta</taxon>
        <taxon>Magnoliopsida</taxon>
        <taxon>eudicotyledons</taxon>
        <taxon>Gunneridae</taxon>
        <taxon>Pentapetalae</taxon>
        <taxon>asterids</taxon>
        <taxon>lamiids</taxon>
        <taxon>Solanales</taxon>
        <taxon>Solanaceae</taxon>
        <taxon>Solanoideae</taxon>
        <taxon>Solaneae</taxon>
        <taxon>Solanum</taxon>
        <taxon>Solanum subgen. Lycopersicon</taxon>
    </lineage>
</organism>
<dbReference type="InterPro" id="IPR029058">
    <property type="entry name" value="AB_hydrolase_fold"/>
</dbReference>
<accession>A0A0U3BWW3</accession>
<dbReference type="PANTHER" id="PTHR23024:SF526">
    <property type="entry name" value="2-HYDROXYISOFLAVANONE DEHYDRATASE-LIKE"/>
    <property type="match status" value="1"/>
</dbReference>
<dbReference type="RefSeq" id="XP_015074243.1">
    <property type="nucleotide sequence ID" value="XM_015218757.2"/>
</dbReference>
<dbReference type="Pfam" id="PF07859">
    <property type="entry name" value="Abhydrolase_3"/>
    <property type="match status" value="1"/>
</dbReference>
<protein>
    <submittedName>
        <fullName evidence="5">2-hydroxyisoflavanone dehydratase-like</fullName>
    </submittedName>
</protein>
<reference evidence="5" key="3">
    <citation type="submission" date="2025-05" db="UniProtKB">
        <authorList>
            <consortium name="RefSeq"/>
        </authorList>
    </citation>
    <scope>IDENTIFICATION</scope>
</reference>
<reference evidence="4" key="1">
    <citation type="journal article" date="2014" name="Nat. Genet.">
        <title>The genome of the stress-tolerant wild tomato species Solanum pennellii.</title>
        <authorList>
            <person name="Bolger A."/>
            <person name="Scossa F."/>
            <person name="Bolger M.E."/>
            <person name="Lanz C."/>
            <person name="Maumus F."/>
            <person name="Tohge T."/>
            <person name="Quesneville H."/>
            <person name="Alseekh S."/>
            <person name="Sorensen I."/>
            <person name="Lichtenstein G."/>
            <person name="Fich E.A."/>
            <person name="Conte M."/>
            <person name="Keller H."/>
            <person name="Schneeberger K."/>
            <person name="Schwacke R."/>
            <person name="Ofner I."/>
            <person name="Vrebalov J."/>
            <person name="Xu Y."/>
            <person name="Osorio S."/>
            <person name="Aflitos S.A."/>
            <person name="Schijlen E."/>
            <person name="Jimenez-Gomez J.M."/>
            <person name="Ryngajllo M."/>
            <person name="Kimura S."/>
            <person name="Kumar R."/>
            <person name="Koenig D."/>
            <person name="Headland L.R."/>
            <person name="Maloof J.N."/>
            <person name="Sinha N."/>
            <person name="van Ham R.C."/>
            <person name="Lankhorst R.K."/>
            <person name="Mao L."/>
            <person name="Vogel A."/>
            <person name="Arsova B."/>
            <person name="Panstruga R."/>
            <person name="Fei Z."/>
            <person name="Rose J.K."/>
            <person name="Zamir D."/>
            <person name="Carrari F."/>
            <person name="Giovannoni J.J."/>
            <person name="Weigel D."/>
            <person name="Usadel B."/>
            <person name="Fernie A.R."/>
        </authorList>
    </citation>
    <scope>NUCLEOTIDE SEQUENCE [LARGE SCALE GENOMIC DNA]</scope>
</reference>
<evidence type="ECO:0000313" key="4">
    <source>
        <dbReference type="Proteomes" id="UP000694930"/>
    </source>
</evidence>
<dbReference type="InterPro" id="IPR013094">
    <property type="entry name" value="AB_hydrolase_3"/>
</dbReference>
<gene>
    <name evidence="5" type="primary">LOC107018301</name>
</gene>
<reference evidence="3" key="2">
    <citation type="journal article" date="2016" name="Plant Physiol.">
        <title>Acylsugar Acylhydrolases: Carboxylesterase-Catalyzed Hydrolysis of Acylsugars in Tomato Trichomes.</title>
        <authorList>
            <person name="Schilmiller A.L."/>
            <person name="Gilgallon K."/>
            <person name="Ghosh B."/>
            <person name="Jones A.D."/>
            <person name="Last R.L."/>
        </authorList>
    </citation>
    <scope>NUCLEOTIDE SEQUENCE</scope>
</reference>
<dbReference type="AlphaFoldDB" id="A0A0U3BWW3"/>
<dbReference type="PANTHER" id="PTHR23024">
    <property type="entry name" value="ARYLACETAMIDE DEACETYLASE"/>
    <property type="match status" value="1"/>
</dbReference>
<dbReference type="OrthoDB" id="408631at2759"/>
<keyword evidence="4" id="KW-1185">Reference proteome</keyword>
<comment type="similarity">
    <text evidence="1">Belongs to the 'GDXG' lipolytic enzyme family.</text>
</comment>
<sequence length="317" mass="35780">MASEDNEVVTDFYPHFRIYKNGRVERFYHLQNCFYVPPTHEPDSDTGVSSKDVAINSHVSARLFLPNITINTNKKLPIIVFYHGGALVLGSAFFNKVYRFLNLLVSESNSIAVAVDYRLIPEHDVSTVYEDCWTALQWVASSQDSWLTSHGDFGKVFLLGESAGANIAFNMIIRADREKLNGDVKINGSVLACPYFLIPHENVDVENLLAYKAWREIICPNLESPFDCPMINPLCKTSPNLSKLVCSKLFVCLAEKDELIPVEMLMQFVDSVKKSGWNGEFVLHVVEGESHSFLIDNLEAEKARDSIKRFASFIQSK</sequence>
<dbReference type="KEGG" id="spen:107018301"/>
<feature type="domain" description="Alpha/beta hydrolase fold-3" evidence="2">
    <location>
        <begin position="79"/>
        <end position="294"/>
    </location>
</feature>
<proteinExistence type="evidence at transcript level"/>
<dbReference type="Proteomes" id="UP000694930">
    <property type="component" value="Chromosome 4"/>
</dbReference>
<dbReference type="InterPro" id="IPR050466">
    <property type="entry name" value="Carboxylest/Gibb_receptor"/>
</dbReference>
<evidence type="ECO:0000256" key="1">
    <source>
        <dbReference type="ARBA" id="ARBA00010515"/>
    </source>
</evidence>
<evidence type="ECO:0000259" key="2">
    <source>
        <dbReference type="Pfam" id="PF07859"/>
    </source>
</evidence>